<dbReference type="GO" id="GO:0015095">
    <property type="term" value="F:magnesium ion transmembrane transporter activity"/>
    <property type="evidence" value="ECO:0007669"/>
    <property type="project" value="UniProtKB-UniRule"/>
</dbReference>
<dbReference type="Proteomes" id="UP000580517">
    <property type="component" value="Unassembled WGS sequence"/>
</dbReference>
<evidence type="ECO:0000256" key="3">
    <source>
        <dbReference type="ARBA" id="ARBA00022448"/>
    </source>
</evidence>
<sequence length="492" mass="53923">MSDLHAEPESVPINIPRRLDPEDAQLALQKLQSILRRQEVVEALTERQNESNDRSHLLDGLLHRQHENEIRSIINTLHPADIAFILESLPVHERQAVWALVDSAFDADVLLEVDDWARESLIKSMDHQDLVKATGEMDADEIADLAADLPPDVIAEVQQGLTDAERAQLLEAMGYPEDTVGAIMDFDMVRVREDVSLEVVLRYLRRLVELPDHTDQVFVVDRQDRLQGTLGLSTLLVRDPDVQVSEVMLTDFLTLNPLDSDADAAGAFERYDLVSAPVVDDQGRLIGRVTIADVVDVIQEDSQEQALSRAGLQEEDIFAPVMDALRNRAPWLFVNLCTAATASLVASRFEDTVSHIVILAFLMSIVAGIGGNSGNQTMTMIIRALAMGRVTGSNAWQLVRREMTVTFLVGLCGSFVAAGFAWAISGSLAVAAVMMAAMILNMLIGASLGVLIPMLRDRFGKDPAVGSSVLLTFATDSLGFFIFLGLATVFLL</sequence>
<dbReference type="Gene3D" id="1.25.60.10">
    <property type="entry name" value="MgtE N-terminal domain-like"/>
    <property type="match status" value="1"/>
</dbReference>
<evidence type="ECO:0000313" key="12">
    <source>
        <dbReference type="Proteomes" id="UP000580517"/>
    </source>
</evidence>
<evidence type="ECO:0000256" key="1">
    <source>
        <dbReference type="ARBA" id="ARBA00004141"/>
    </source>
</evidence>
<dbReference type="AlphaFoldDB" id="A0A853FLJ1"/>
<comment type="subcellular location">
    <subcellularLocation>
        <location evidence="9">Cell membrane</location>
        <topology evidence="9">Multi-pass membrane protein</topology>
    </subcellularLocation>
    <subcellularLocation>
        <location evidence="1">Membrane</location>
        <topology evidence="1">Multi-pass membrane protein</topology>
    </subcellularLocation>
</comment>
<keyword evidence="12" id="KW-1185">Reference proteome</keyword>
<dbReference type="Pfam" id="PF00571">
    <property type="entry name" value="CBS"/>
    <property type="match status" value="1"/>
</dbReference>
<evidence type="ECO:0000256" key="4">
    <source>
        <dbReference type="ARBA" id="ARBA00022692"/>
    </source>
</evidence>
<dbReference type="InterPro" id="IPR038076">
    <property type="entry name" value="MgtE_N_sf"/>
</dbReference>
<keyword evidence="7 9" id="KW-0472">Membrane</keyword>
<dbReference type="InterPro" id="IPR006669">
    <property type="entry name" value="MgtE_transporter"/>
</dbReference>
<dbReference type="SUPFAM" id="SSF161093">
    <property type="entry name" value="MgtE membrane domain-like"/>
    <property type="match status" value="1"/>
</dbReference>
<comment type="subunit">
    <text evidence="9">Homodimer.</text>
</comment>
<dbReference type="SMART" id="SM00924">
    <property type="entry name" value="MgtE_N"/>
    <property type="match status" value="1"/>
</dbReference>
<evidence type="ECO:0000256" key="6">
    <source>
        <dbReference type="ARBA" id="ARBA00022989"/>
    </source>
</evidence>
<keyword evidence="6 9" id="KW-1133">Transmembrane helix</keyword>
<dbReference type="Pfam" id="PF01769">
    <property type="entry name" value="MgtE"/>
    <property type="match status" value="1"/>
</dbReference>
<dbReference type="Gene3D" id="1.10.357.20">
    <property type="entry name" value="SLC41 divalent cation transporters, integral membrane domain"/>
    <property type="match status" value="1"/>
</dbReference>
<feature type="transmembrane region" description="Helical" evidence="9">
    <location>
        <begin position="352"/>
        <end position="371"/>
    </location>
</feature>
<gene>
    <name evidence="11" type="primary">mgtE</name>
    <name evidence="11" type="ORF">H0A68_17955</name>
</gene>
<reference evidence="11 12" key="1">
    <citation type="submission" date="2020-07" db="EMBL/GenBank/DDBJ databases">
        <title>Taxonomic revisions and descriptions of new bacterial species based on genomic comparisons in the high-G+C-content subgroup of the family Alcaligenaceae.</title>
        <authorList>
            <person name="Szabo A."/>
            <person name="Felfoldi T."/>
        </authorList>
    </citation>
    <scope>NUCLEOTIDE SEQUENCE [LARGE SCALE GENOMIC DNA]</scope>
    <source>
        <strain evidence="11 12">DSM 25264</strain>
    </source>
</reference>
<dbReference type="PROSITE" id="PS51371">
    <property type="entry name" value="CBS"/>
    <property type="match status" value="1"/>
</dbReference>
<comment type="function">
    <text evidence="9">Acts as a magnesium transporter.</text>
</comment>
<dbReference type="CDD" id="cd04606">
    <property type="entry name" value="CBS_pair_Mg_transporter"/>
    <property type="match status" value="1"/>
</dbReference>
<evidence type="ECO:0000256" key="2">
    <source>
        <dbReference type="ARBA" id="ARBA00009749"/>
    </source>
</evidence>
<organism evidence="11 12">
    <name type="scientific">Allopusillimonas soli</name>
    <dbReference type="NCBI Taxonomy" id="659016"/>
    <lineage>
        <taxon>Bacteria</taxon>
        <taxon>Pseudomonadati</taxon>
        <taxon>Pseudomonadota</taxon>
        <taxon>Betaproteobacteria</taxon>
        <taxon>Burkholderiales</taxon>
        <taxon>Alcaligenaceae</taxon>
        <taxon>Allopusillimonas</taxon>
    </lineage>
</organism>
<dbReference type="EMBL" id="JACCEW010000007">
    <property type="protein sequence ID" value="NYT38766.1"/>
    <property type="molecule type" value="Genomic_DNA"/>
</dbReference>
<dbReference type="GO" id="GO:0005886">
    <property type="term" value="C:plasma membrane"/>
    <property type="evidence" value="ECO:0007669"/>
    <property type="project" value="UniProtKB-SubCell"/>
</dbReference>
<dbReference type="NCBIfam" id="TIGR00400">
    <property type="entry name" value="mgtE"/>
    <property type="match status" value="1"/>
</dbReference>
<dbReference type="Pfam" id="PF03448">
    <property type="entry name" value="MgtE_N"/>
    <property type="match status" value="1"/>
</dbReference>
<dbReference type="SUPFAM" id="SSF54631">
    <property type="entry name" value="CBS-domain pair"/>
    <property type="match status" value="1"/>
</dbReference>
<keyword evidence="8" id="KW-0129">CBS domain</keyword>
<dbReference type="InterPro" id="IPR006668">
    <property type="entry name" value="Mg_transptr_MgtE_intracell_dom"/>
</dbReference>
<evidence type="ECO:0000313" key="11">
    <source>
        <dbReference type="EMBL" id="NYT38766.1"/>
    </source>
</evidence>
<feature type="transmembrane region" description="Helical" evidence="9">
    <location>
        <begin position="405"/>
        <end position="424"/>
    </location>
</feature>
<dbReference type="PANTHER" id="PTHR43773">
    <property type="entry name" value="MAGNESIUM TRANSPORTER MGTE"/>
    <property type="match status" value="1"/>
</dbReference>
<evidence type="ECO:0000259" key="10">
    <source>
        <dbReference type="PROSITE" id="PS51371"/>
    </source>
</evidence>
<proteinExistence type="inferred from homology"/>
<evidence type="ECO:0000256" key="5">
    <source>
        <dbReference type="ARBA" id="ARBA00022842"/>
    </source>
</evidence>
<dbReference type="GO" id="GO:0046872">
    <property type="term" value="F:metal ion binding"/>
    <property type="evidence" value="ECO:0007669"/>
    <property type="project" value="UniProtKB-KW"/>
</dbReference>
<keyword evidence="9" id="KW-0479">Metal-binding</keyword>
<protein>
    <recommendedName>
        <fullName evidence="9">Magnesium transporter MgtE</fullName>
    </recommendedName>
</protein>
<dbReference type="InterPro" id="IPR036739">
    <property type="entry name" value="SLC41_membr_dom_sf"/>
</dbReference>
<keyword evidence="3 9" id="KW-0813">Transport</keyword>
<dbReference type="SUPFAM" id="SSF158791">
    <property type="entry name" value="MgtE N-terminal domain-like"/>
    <property type="match status" value="1"/>
</dbReference>
<dbReference type="InterPro" id="IPR000644">
    <property type="entry name" value="CBS_dom"/>
</dbReference>
<accession>A0A853FLJ1</accession>
<keyword evidence="9" id="KW-1003">Cell membrane</keyword>
<dbReference type="Gene3D" id="3.10.580.10">
    <property type="entry name" value="CBS-domain"/>
    <property type="match status" value="1"/>
</dbReference>
<dbReference type="PANTHER" id="PTHR43773:SF1">
    <property type="entry name" value="MAGNESIUM TRANSPORTER MGTE"/>
    <property type="match status" value="1"/>
</dbReference>
<comment type="similarity">
    <text evidence="2 9">Belongs to the SLC41A transporter family.</text>
</comment>
<feature type="transmembrane region" description="Helical" evidence="9">
    <location>
        <begin position="464"/>
        <end position="491"/>
    </location>
</feature>
<comment type="caution">
    <text evidence="9">Lacks conserved residue(s) required for the propagation of feature annotation.</text>
</comment>
<dbReference type="OrthoDB" id="9790355at2"/>
<dbReference type="InterPro" id="IPR046342">
    <property type="entry name" value="CBS_dom_sf"/>
</dbReference>
<evidence type="ECO:0000256" key="8">
    <source>
        <dbReference type="PROSITE-ProRule" id="PRU00703"/>
    </source>
</evidence>
<comment type="caution">
    <text evidence="11">The sequence shown here is derived from an EMBL/GenBank/DDBJ whole genome shotgun (WGS) entry which is preliminary data.</text>
</comment>
<dbReference type="InterPro" id="IPR006667">
    <property type="entry name" value="SLC41_membr_dom"/>
</dbReference>
<dbReference type="RefSeq" id="WP_129971251.1">
    <property type="nucleotide sequence ID" value="NZ_JACCEW010000007.1"/>
</dbReference>
<dbReference type="SMART" id="SM00116">
    <property type="entry name" value="CBS"/>
    <property type="match status" value="2"/>
</dbReference>
<keyword evidence="4 9" id="KW-0812">Transmembrane</keyword>
<name>A0A853FLJ1_9BURK</name>
<evidence type="ECO:0000256" key="9">
    <source>
        <dbReference type="RuleBase" id="RU362011"/>
    </source>
</evidence>
<evidence type="ECO:0000256" key="7">
    <source>
        <dbReference type="ARBA" id="ARBA00023136"/>
    </source>
</evidence>
<keyword evidence="5 9" id="KW-0460">Magnesium</keyword>
<feature type="domain" description="CBS" evidence="10">
    <location>
        <begin position="248"/>
        <end position="304"/>
    </location>
</feature>
<feature type="transmembrane region" description="Helical" evidence="9">
    <location>
        <begin position="430"/>
        <end position="452"/>
    </location>
</feature>